<reference evidence="14 15" key="1">
    <citation type="submission" date="2019-11" db="EMBL/GenBank/DDBJ databases">
        <authorList>
            <person name="Dong K."/>
        </authorList>
    </citation>
    <scope>NUCLEOTIDE SEQUENCE [LARGE SCALE GENOMIC DNA]</scope>
    <source>
        <strain evidence="14 15">NBRC 111993</strain>
    </source>
</reference>
<dbReference type="PROSITE" id="PS50109">
    <property type="entry name" value="HIS_KIN"/>
    <property type="match status" value="1"/>
</dbReference>
<dbReference type="PANTHER" id="PTHR45339:SF1">
    <property type="entry name" value="HYBRID SIGNAL TRANSDUCTION HISTIDINE KINASE J"/>
    <property type="match status" value="1"/>
</dbReference>
<dbReference type="AlphaFoldDB" id="A0A6L6JF35"/>
<dbReference type="Gene3D" id="6.10.340.10">
    <property type="match status" value="1"/>
</dbReference>
<evidence type="ECO:0000256" key="1">
    <source>
        <dbReference type="ARBA" id="ARBA00000085"/>
    </source>
</evidence>
<dbReference type="InterPro" id="IPR003594">
    <property type="entry name" value="HATPase_dom"/>
</dbReference>
<dbReference type="PROSITE" id="PS50885">
    <property type="entry name" value="HAMP"/>
    <property type="match status" value="1"/>
</dbReference>
<dbReference type="Pfam" id="PF00072">
    <property type="entry name" value="Response_reg"/>
    <property type="match status" value="2"/>
</dbReference>
<dbReference type="EC" id="2.7.13.3" evidence="3"/>
<dbReference type="InterPro" id="IPR036890">
    <property type="entry name" value="HATPase_C_sf"/>
</dbReference>
<dbReference type="SUPFAM" id="SSF55874">
    <property type="entry name" value="ATPase domain of HSP90 chaperone/DNA topoisomerase II/histidine kinase"/>
    <property type="match status" value="1"/>
</dbReference>
<evidence type="ECO:0000259" key="13">
    <source>
        <dbReference type="PROSITE" id="PS50885"/>
    </source>
</evidence>
<keyword evidence="4 8" id="KW-0597">Phosphoprotein</keyword>
<comment type="caution">
    <text evidence="14">The sequence shown here is derived from an EMBL/GenBank/DDBJ whole genome shotgun (WGS) entry which is preliminary data.</text>
</comment>
<dbReference type="Gene3D" id="3.30.450.40">
    <property type="match status" value="1"/>
</dbReference>
<evidence type="ECO:0000256" key="5">
    <source>
        <dbReference type="ARBA" id="ARBA00022679"/>
    </source>
</evidence>
<feature type="transmembrane region" description="Helical" evidence="10">
    <location>
        <begin position="12"/>
        <end position="35"/>
    </location>
</feature>
<dbReference type="GO" id="GO:0000155">
    <property type="term" value="F:phosphorelay sensor kinase activity"/>
    <property type="evidence" value="ECO:0007669"/>
    <property type="project" value="InterPro"/>
</dbReference>
<feature type="transmembrane region" description="Helical" evidence="10">
    <location>
        <begin position="192"/>
        <end position="217"/>
    </location>
</feature>
<evidence type="ECO:0000256" key="4">
    <source>
        <dbReference type="ARBA" id="ARBA00022553"/>
    </source>
</evidence>
<dbReference type="Proteomes" id="UP000478183">
    <property type="component" value="Unassembled WGS sequence"/>
</dbReference>
<evidence type="ECO:0000313" key="15">
    <source>
        <dbReference type="Proteomes" id="UP000478183"/>
    </source>
</evidence>
<dbReference type="InterPro" id="IPR029016">
    <property type="entry name" value="GAF-like_dom_sf"/>
</dbReference>
<dbReference type="SMART" id="SM00387">
    <property type="entry name" value="HATPase_c"/>
    <property type="match status" value="1"/>
</dbReference>
<organism evidence="14 15">
    <name type="scientific">Paracoccus aestuariivivens</name>
    <dbReference type="NCBI Taxonomy" id="1820333"/>
    <lineage>
        <taxon>Bacteria</taxon>
        <taxon>Pseudomonadati</taxon>
        <taxon>Pseudomonadota</taxon>
        <taxon>Alphaproteobacteria</taxon>
        <taxon>Rhodobacterales</taxon>
        <taxon>Paracoccaceae</taxon>
        <taxon>Paracoccus</taxon>
    </lineage>
</organism>
<keyword evidence="15" id="KW-1185">Reference proteome</keyword>
<dbReference type="InterPro" id="IPR003660">
    <property type="entry name" value="HAMP_dom"/>
</dbReference>
<dbReference type="PRINTS" id="PR00344">
    <property type="entry name" value="BCTRLSENSOR"/>
</dbReference>
<keyword evidence="10" id="KW-0812">Transmembrane</keyword>
<gene>
    <name evidence="14" type="ORF">GL286_15900</name>
</gene>
<keyword evidence="5" id="KW-0808">Transferase</keyword>
<dbReference type="Pfam" id="PF02518">
    <property type="entry name" value="HATPase_c"/>
    <property type="match status" value="1"/>
</dbReference>
<dbReference type="PANTHER" id="PTHR45339">
    <property type="entry name" value="HYBRID SIGNAL TRANSDUCTION HISTIDINE KINASE J"/>
    <property type="match status" value="1"/>
</dbReference>
<dbReference type="CDD" id="cd17546">
    <property type="entry name" value="REC_hyHK_CKI1_RcsC-like"/>
    <property type="match status" value="1"/>
</dbReference>
<feature type="coiled-coil region" evidence="9">
    <location>
        <begin position="433"/>
        <end position="474"/>
    </location>
</feature>
<comment type="catalytic activity">
    <reaction evidence="1">
        <text>ATP + protein L-histidine = ADP + protein N-phospho-L-histidine.</text>
        <dbReference type="EC" id="2.7.13.3"/>
    </reaction>
</comment>
<dbReference type="OrthoDB" id="9801651at2"/>
<name>A0A6L6JF35_9RHOB</name>
<evidence type="ECO:0000256" key="9">
    <source>
        <dbReference type="SAM" id="Coils"/>
    </source>
</evidence>
<dbReference type="InterPro" id="IPR001789">
    <property type="entry name" value="Sig_transdc_resp-reg_receiver"/>
</dbReference>
<evidence type="ECO:0000256" key="3">
    <source>
        <dbReference type="ARBA" id="ARBA00012438"/>
    </source>
</evidence>
<feature type="modified residue" description="4-aspartylphosphate" evidence="8">
    <location>
        <position position="795"/>
    </location>
</feature>
<evidence type="ECO:0000256" key="2">
    <source>
        <dbReference type="ARBA" id="ARBA00004370"/>
    </source>
</evidence>
<accession>A0A6L6JF35</accession>
<dbReference type="CDD" id="cd06225">
    <property type="entry name" value="HAMP"/>
    <property type="match status" value="1"/>
</dbReference>
<evidence type="ECO:0000259" key="12">
    <source>
        <dbReference type="PROSITE" id="PS50110"/>
    </source>
</evidence>
<dbReference type="InterPro" id="IPR005467">
    <property type="entry name" value="His_kinase_dom"/>
</dbReference>
<evidence type="ECO:0000256" key="10">
    <source>
        <dbReference type="SAM" id="Phobius"/>
    </source>
</evidence>
<keyword evidence="7" id="KW-0902">Two-component regulatory system</keyword>
<dbReference type="EMBL" id="WMIE01000012">
    <property type="protein sequence ID" value="MTH79207.1"/>
    <property type="molecule type" value="Genomic_DNA"/>
</dbReference>
<keyword evidence="10" id="KW-1133">Transmembrane helix</keyword>
<keyword evidence="9" id="KW-0175">Coiled coil</keyword>
<feature type="domain" description="HAMP" evidence="13">
    <location>
        <begin position="217"/>
        <end position="270"/>
    </location>
</feature>
<dbReference type="PROSITE" id="PS50110">
    <property type="entry name" value="RESPONSE_REGULATORY"/>
    <property type="match status" value="2"/>
</dbReference>
<dbReference type="FunFam" id="3.30.565.10:FF:000010">
    <property type="entry name" value="Sensor histidine kinase RcsC"/>
    <property type="match status" value="1"/>
</dbReference>
<evidence type="ECO:0000256" key="7">
    <source>
        <dbReference type="ARBA" id="ARBA00023012"/>
    </source>
</evidence>
<keyword evidence="10" id="KW-0472">Membrane</keyword>
<proteinExistence type="predicted"/>
<dbReference type="Gene3D" id="1.10.287.130">
    <property type="match status" value="1"/>
</dbReference>
<dbReference type="Gene3D" id="3.40.50.2300">
    <property type="match status" value="2"/>
</dbReference>
<feature type="domain" description="Response regulatory" evidence="12">
    <location>
        <begin position="882"/>
        <end position="1000"/>
    </location>
</feature>
<protein>
    <recommendedName>
        <fullName evidence="3">histidine kinase</fullName>
        <ecNumber evidence="3">2.7.13.3</ecNumber>
    </recommendedName>
</protein>
<dbReference type="CDD" id="cd16922">
    <property type="entry name" value="HATPase_EvgS-ArcB-TorS-like"/>
    <property type="match status" value="1"/>
</dbReference>
<feature type="domain" description="Response regulatory" evidence="12">
    <location>
        <begin position="746"/>
        <end position="860"/>
    </location>
</feature>
<sequence length="1004" mass="110227">MNTRSVNFSLGLQLGLVMLSFLLVVATVSSLGYVGMQRLSDAQNRVRDLTAGLTAIEAVERAMLARELSLAESLALGTEASRAHFESENRETVTALETLLRLPVLDPQALSDAIAIQVASTSWLNLKARPLLAQFQENATGDERAAALTSYLATNESERPDLWPTEAFARLEGLILRLLTDARGQRDGALEWLRWATALAAIVVISAAILAYVILFYRMGVPLGRLANTMERLANDDRSVKVPFQHRRDEIGAMSRALLIFRNIAVARDEDLQVKKSLTELSLNVQKQKTLKDFADAALQTLAPQLGASVGVFFAFDERSERLKLFASYGYSAHENVPTGFALGEGLVGQCGLERKTLFVSSVPDSYLKVVSGTDEAKPELVLLVPVIVQDRLIGVLEFATFEAFDIIRHRIVDEAPSVVALPLENLRRILRTRELLEQSQSQTQELQAAEEELRAQQDELQATNDELERTNQYKSRFLANMSHELRTPLNSMLILAQDMAENAEGNLDAEQVEAATVIHASGVSLLRLINDILDLSKIEAGKLDTNREVMSLSTFCQMLERTFRPVAEQKDVRFELQRDASMPATIFTDIGKLEQIAINLIGNALKFTPRGSVRVAISGLAELDALSVVVTDTGIGIPADKLDTIFLPFEQVDASTRRQYGGTGLGLAISSQLATLLDGELTVESVEGQGASFRLIIPMGSGMVPLTSSGHAKTEEPVMPMLARADAGRQVLRDPIRIKPDKAHAVLVIEDDAGTQMAISQLLSRAGIDVTSAMTGEIALDLTERHEFDCLILDIGLPDVSGFEMLDLLSRNGKNLPVVIYSARDLLPEEVLRLREHTDSIILKGEHSHKRLLEEVEQFLQEPQRSVVVAPKPAPETMALKLLLVDDDMRNIYALAKVLRAKGIEVLLAQDGIKALAELDANPDVQIVLMDMMMPNMDGYEAMAEIRKRDGPWATLPIIALTAKAMKEDRDKCIAAGASDYLTKPVDVPRLLAMISEQVGNGR</sequence>
<dbReference type="InterPro" id="IPR011006">
    <property type="entry name" value="CheY-like_superfamily"/>
</dbReference>
<evidence type="ECO:0000313" key="14">
    <source>
        <dbReference type="EMBL" id="MTH79207.1"/>
    </source>
</evidence>
<dbReference type="InterPro" id="IPR036097">
    <property type="entry name" value="HisK_dim/P_sf"/>
</dbReference>
<dbReference type="GO" id="GO:0016020">
    <property type="term" value="C:membrane"/>
    <property type="evidence" value="ECO:0007669"/>
    <property type="project" value="UniProtKB-SubCell"/>
</dbReference>
<dbReference type="Gene3D" id="3.30.565.10">
    <property type="entry name" value="Histidine kinase-like ATPase, C-terminal domain"/>
    <property type="match status" value="1"/>
</dbReference>
<dbReference type="InterPro" id="IPR003661">
    <property type="entry name" value="HisK_dim/P_dom"/>
</dbReference>
<dbReference type="InterPro" id="IPR003018">
    <property type="entry name" value="GAF"/>
</dbReference>
<evidence type="ECO:0000256" key="6">
    <source>
        <dbReference type="ARBA" id="ARBA00022777"/>
    </source>
</evidence>
<dbReference type="SMART" id="SM00448">
    <property type="entry name" value="REC"/>
    <property type="match status" value="2"/>
</dbReference>
<dbReference type="SUPFAM" id="SSF52172">
    <property type="entry name" value="CheY-like"/>
    <property type="match status" value="2"/>
</dbReference>
<evidence type="ECO:0000256" key="8">
    <source>
        <dbReference type="PROSITE-ProRule" id="PRU00169"/>
    </source>
</evidence>
<dbReference type="SMART" id="SM00388">
    <property type="entry name" value="HisKA"/>
    <property type="match status" value="1"/>
</dbReference>
<dbReference type="SUPFAM" id="SSF55781">
    <property type="entry name" value="GAF domain-like"/>
    <property type="match status" value="1"/>
</dbReference>
<comment type="subcellular location">
    <subcellularLocation>
        <location evidence="2">Membrane</location>
    </subcellularLocation>
</comment>
<dbReference type="SUPFAM" id="SSF47384">
    <property type="entry name" value="Homodimeric domain of signal transducing histidine kinase"/>
    <property type="match status" value="1"/>
</dbReference>
<dbReference type="Pfam" id="PF13185">
    <property type="entry name" value="GAF_2"/>
    <property type="match status" value="1"/>
</dbReference>
<dbReference type="Pfam" id="PF00512">
    <property type="entry name" value="HisKA"/>
    <property type="match status" value="1"/>
</dbReference>
<dbReference type="SUPFAM" id="SSF158472">
    <property type="entry name" value="HAMP domain-like"/>
    <property type="match status" value="1"/>
</dbReference>
<dbReference type="Pfam" id="PF00672">
    <property type="entry name" value="HAMP"/>
    <property type="match status" value="1"/>
</dbReference>
<dbReference type="InterPro" id="IPR004358">
    <property type="entry name" value="Sig_transdc_His_kin-like_C"/>
</dbReference>
<keyword evidence="6" id="KW-0418">Kinase</keyword>
<feature type="modified residue" description="4-aspartylphosphate" evidence="8">
    <location>
        <position position="932"/>
    </location>
</feature>
<feature type="domain" description="Histidine kinase" evidence="11">
    <location>
        <begin position="481"/>
        <end position="702"/>
    </location>
</feature>
<dbReference type="CDD" id="cd00082">
    <property type="entry name" value="HisKA"/>
    <property type="match status" value="1"/>
</dbReference>
<evidence type="ECO:0000259" key="11">
    <source>
        <dbReference type="PROSITE" id="PS50109"/>
    </source>
</evidence>
<dbReference type="RefSeq" id="WP_155096567.1">
    <property type="nucleotide sequence ID" value="NZ_WMIE01000012.1"/>
</dbReference>